<dbReference type="GO" id="GO:0022857">
    <property type="term" value="F:transmembrane transporter activity"/>
    <property type="evidence" value="ECO:0007669"/>
    <property type="project" value="InterPro"/>
</dbReference>
<sequence length="661" mass="71033">MESGNLLKRVLVGRALRTDRLNDTLLPRRLGLPVFASDAISSVAYAVDEIVLTLALAGGAAIYLHSWEVGVGVALVMLVIVASYRQAVYAYPGGGGDYEVTRRNLGPAAGVTVGSALIVDYILTVAVSVSAGVQNAAAALEFLRGYESAVAAGLVALMTLLNLRGVRESGRALAVPVYAFLGSIALLIVVGVVQQVTGTLGQAASARYELLPAEGYGELTTLGLIFLLLRSFASGSVALTGVQGVANGVPALRRPKSRNAASILAVMAAISITITVSVLWLTRASGIQIAADPAQLRLDGQPVSEDLVQDTVLGQLSKVVFGTGSFGVLLVAITTGVMLFVAANTAFNGFPVLASRLARDRFLPRGLVSRGQRLAYSNGILLLAGASVALVLVYRATVTELIQMYIVGVFISFTVSQIGLVRHWNRQLRTELSVRQRVGMIRSRTINQVGATVSALVLAVVVLTRFTHGAGLSLLGIGLIGMGMTMVYRYHRTMDQEISLADEGVDASQVVPSRVHALVYVPRLDRPTMRALAYARATRPPTLEAVTVDVVPEATALLHEQWTERELPITLRTLDSPYRESVRPVLDYVRRVRRDRPRDVVVVYVAEYVGREGWWVRFIRDRTLERLRRGLLRQPGVMLVIVPWQGAGLEQAEQAAGEVDA</sequence>
<evidence type="ECO:0000256" key="1">
    <source>
        <dbReference type="ARBA" id="ARBA00004141"/>
    </source>
</evidence>
<dbReference type="Gene3D" id="1.20.1740.10">
    <property type="entry name" value="Amino acid/polyamine transporter I"/>
    <property type="match status" value="1"/>
</dbReference>
<dbReference type="InterPro" id="IPR002293">
    <property type="entry name" value="AA/rel_permease1"/>
</dbReference>
<dbReference type="OrthoDB" id="9759676at2"/>
<feature type="transmembrane region" description="Helical" evidence="5">
    <location>
        <begin position="260"/>
        <end position="281"/>
    </location>
</feature>
<feature type="transmembrane region" description="Helical" evidence="5">
    <location>
        <begin position="445"/>
        <end position="464"/>
    </location>
</feature>
<feature type="transmembrane region" description="Helical" evidence="5">
    <location>
        <begin position="145"/>
        <end position="163"/>
    </location>
</feature>
<dbReference type="GO" id="GO:0016020">
    <property type="term" value="C:membrane"/>
    <property type="evidence" value="ECO:0007669"/>
    <property type="project" value="UniProtKB-SubCell"/>
</dbReference>
<feature type="transmembrane region" description="Helical" evidence="5">
    <location>
        <begin position="374"/>
        <end position="396"/>
    </location>
</feature>
<keyword evidence="7" id="KW-1185">Reference proteome</keyword>
<dbReference type="AlphaFoldDB" id="A0A516GAC5"/>
<feature type="transmembrane region" description="Helical" evidence="5">
    <location>
        <begin position="402"/>
        <end position="424"/>
    </location>
</feature>
<feature type="transmembrane region" description="Helical" evidence="5">
    <location>
        <begin position="470"/>
        <end position="488"/>
    </location>
</feature>
<name>A0A516GAC5_9MICO</name>
<evidence type="ECO:0000256" key="3">
    <source>
        <dbReference type="ARBA" id="ARBA00022989"/>
    </source>
</evidence>
<feature type="transmembrane region" description="Helical" evidence="5">
    <location>
        <begin position="105"/>
        <end position="133"/>
    </location>
</feature>
<accession>A0A516GAC5</accession>
<dbReference type="KEGG" id="orz:FNH13_09070"/>
<feature type="transmembrane region" description="Helical" evidence="5">
    <location>
        <begin position="62"/>
        <end position="84"/>
    </location>
</feature>
<keyword evidence="4 5" id="KW-0472">Membrane</keyword>
<evidence type="ECO:0000256" key="2">
    <source>
        <dbReference type="ARBA" id="ARBA00022692"/>
    </source>
</evidence>
<gene>
    <name evidence="6" type="ORF">FNH13_09070</name>
</gene>
<evidence type="ECO:0000313" key="6">
    <source>
        <dbReference type="EMBL" id="QDO88473.1"/>
    </source>
</evidence>
<keyword evidence="3 5" id="KW-1133">Transmembrane helix</keyword>
<protein>
    <submittedName>
        <fullName evidence="6">APC family permease</fullName>
    </submittedName>
</protein>
<comment type="subcellular location">
    <subcellularLocation>
        <location evidence="1">Membrane</location>
        <topology evidence="1">Multi-pass membrane protein</topology>
    </subcellularLocation>
</comment>
<organism evidence="6 7">
    <name type="scientific">Ornithinimicrobium ciconiae</name>
    <dbReference type="NCBI Taxonomy" id="2594265"/>
    <lineage>
        <taxon>Bacteria</taxon>
        <taxon>Bacillati</taxon>
        <taxon>Actinomycetota</taxon>
        <taxon>Actinomycetes</taxon>
        <taxon>Micrococcales</taxon>
        <taxon>Ornithinimicrobiaceae</taxon>
        <taxon>Ornithinimicrobium</taxon>
    </lineage>
</organism>
<dbReference type="EMBL" id="CP041616">
    <property type="protein sequence ID" value="QDO88473.1"/>
    <property type="molecule type" value="Genomic_DNA"/>
</dbReference>
<proteinExistence type="predicted"/>
<dbReference type="PANTHER" id="PTHR47704">
    <property type="entry name" value="POTASSIUM TRANSPORTER KIMA"/>
    <property type="match status" value="1"/>
</dbReference>
<keyword evidence="2 5" id="KW-0812">Transmembrane</keyword>
<dbReference type="Pfam" id="PF13520">
    <property type="entry name" value="AA_permease_2"/>
    <property type="match status" value="1"/>
</dbReference>
<reference evidence="6 7" key="1">
    <citation type="submission" date="2019-07" db="EMBL/GenBank/DDBJ databases">
        <title>complete genome sequencing of Ornithinimicrobium sp. H23M54.</title>
        <authorList>
            <person name="Bae J.-W."/>
            <person name="Lee S.-Y."/>
        </authorList>
    </citation>
    <scope>NUCLEOTIDE SEQUENCE [LARGE SCALE GENOMIC DNA]</scope>
    <source>
        <strain evidence="6 7">H23M54</strain>
    </source>
</reference>
<dbReference type="PANTHER" id="PTHR47704:SF1">
    <property type="entry name" value="POTASSIUM TRANSPORTER KIMA"/>
    <property type="match status" value="1"/>
</dbReference>
<evidence type="ECO:0000256" key="5">
    <source>
        <dbReference type="SAM" id="Phobius"/>
    </source>
</evidence>
<dbReference type="InterPro" id="IPR053153">
    <property type="entry name" value="APC_K+_Transporter"/>
</dbReference>
<dbReference type="Proteomes" id="UP000315395">
    <property type="component" value="Chromosome"/>
</dbReference>
<evidence type="ECO:0000256" key="4">
    <source>
        <dbReference type="ARBA" id="ARBA00023136"/>
    </source>
</evidence>
<feature type="transmembrane region" description="Helical" evidence="5">
    <location>
        <begin position="326"/>
        <end position="353"/>
    </location>
</feature>
<dbReference type="RefSeq" id="WP_143783151.1">
    <property type="nucleotide sequence ID" value="NZ_CP041616.1"/>
</dbReference>
<feature type="transmembrane region" description="Helical" evidence="5">
    <location>
        <begin position="175"/>
        <end position="196"/>
    </location>
</feature>
<feature type="transmembrane region" description="Helical" evidence="5">
    <location>
        <begin position="216"/>
        <end position="239"/>
    </location>
</feature>
<evidence type="ECO:0000313" key="7">
    <source>
        <dbReference type="Proteomes" id="UP000315395"/>
    </source>
</evidence>